<organism evidence="2 3">
    <name type="scientific">Vitrella brassicaformis (strain CCMP3155)</name>
    <dbReference type="NCBI Taxonomy" id="1169540"/>
    <lineage>
        <taxon>Eukaryota</taxon>
        <taxon>Sar</taxon>
        <taxon>Alveolata</taxon>
        <taxon>Colpodellida</taxon>
        <taxon>Vitrellaceae</taxon>
        <taxon>Vitrella</taxon>
    </lineage>
</organism>
<gene>
    <name evidence="2" type="ORF">Vbra_17203</name>
</gene>
<dbReference type="InParanoid" id="A0A0G4G7E7"/>
<name>A0A0G4G7E7_VITBC</name>
<protein>
    <submittedName>
        <fullName evidence="2">Uncharacterized protein</fullName>
    </submittedName>
</protein>
<evidence type="ECO:0000256" key="1">
    <source>
        <dbReference type="SAM" id="MobiDB-lite"/>
    </source>
</evidence>
<accession>A0A0G4G7E7</accession>
<dbReference type="VEuPathDB" id="CryptoDB:Vbra_17203"/>
<evidence type="ECO:0000313" key="3">
    <source>
        <dbReference type="Proteomes" id="UP000041254"/>
    </source>
</evidence>
<reference evidence="2 3" key="1">
    <citation type="submission" date="2014-11" db="EMBL/GenBank/DDBJ databases">
        <authorList>
            <person name="Zhu J."/>
            <person name="Qi W."/>
            <person name="Song R."/>
        </authorList>
    </citation>
    <scope>NUCLEOTIDE SEQUENCE [LARGE SCALE GENOMIC DNA]</scope>
</reference>
<dbReference type="AlphaFoldDB" id="A0A0G4G7E7"/>
<sequence>MDAADEEPALADDLDTADDEQQLPLQGEDGMSHITSGKFEVVRRIEEGRDDRNTGIWVTEILEKRDIPLSISADGAQLLRGVANSSAVTFGMRAVTNHLPGDRHPVWSSQSREVHSLYPWDGRCRSEDVLLAHGSHFVTWLNHMDEFMDAIDEPANGPVRLAFMTFDWIMSCALRSKAPTRGDE</sequence>
<keyword evidence="3" id="KW-1185">Reference proteome</keyword>
<feature type="compositionally biased region" description="Acidic residues" evidence="1">
    <location>
        <begin position="1"/>
        <end position="21"/>
    </location>
</feature>
<feature type="region of interest" description="Disordered" evidence="1">
    <location>
        <begin position="1"/>
        <end position="32"/>
    </location>
</feature>
<evidence type="ECO:0000313" key="2">
    <source>
        <dbReference type="EMBL" id="CEM24607.1"/>
    </source>
</evidence>
<dbReference type="EMBL" id="CDMY01000584">
    <property type="protein sequence ID" value="CEM24607.1"/>
    <property type="molecule type" value="Genomic_DNA"/>
</dbReference>
<proteinExistence type="predicted"/>
<dbReference type="Proteomes" id="UP000041254">
    <property type="component" value="Unassembled WGS sequence"/>
</dbReference>